<keyword evidence="3" id="KW-1185">Reference proteome</keyword>
<feature type="transmembrane region" description="Helical" evidence="1">
    <location>
        <begin position="85"/>
        <end position="109"/>
    </location>
</feature>
<dbReference type="STRING" id="29529.SAMN04488122_4749"/>
<dbReference type="EMBL" id="FOJG01000002">
    <property type="protein sequence ID" value="SEW52275.1"/>
    <property type="molecule type" value="Genomic_DNA"/>
</dbReference>
<proteinExistence type="predicted"/>
<protein>
    <submittedName>
        <fullName evidence="2">Uncharacterized protein</fullName>
    </submittedName>
</protein>
<evidence type="ECO:0000256" key="1">
    <source>
        <dbReference type="SAM" id="Phobius"/>
    </source>
</evidence>
<dbReference type="Proteomes" id="UP000199310">
    <property type="component" value="Unassembled WGS sequence"/>
</dbReference>
<feature type="transmembrane region" description="Helical" evidence="1">
    <location>
        <begin position="205"/>
        <end position="227"/>
    </location>
</feature>
<feature type="transmembrane region" description="Helical" evidence="1">
    <location>
        <begin position="172"/>
        <end position="193"/>
    </location>
</feature>
<sequence length="240" mass="27313">MPNPLSRTAYLVSAWITFFYLLTLVFKIVVFLVYPVGEESRQHFLFQGGYPAYQLATCLTLIFLIAMLYPLLVICMYNYPISPIASIAAFLALFLAFSVQLGLQSVYLLRMQIELPNVMSTMDGPHVQENVLLELYQFLQLQRYLSLPVALLQMVAGIILAITLSSEPAINFLVKTAFGILVFHQVIYLTALHRSLHWVEYPSKVPYLFFEAIVCVLLLIWFIYGVFKTKETGHPTSPSL</sequence>
<name>A0A1I0S8L6_9BACT</name>
<keyword evidence="1" id="KW-0472">Membrane</keyword>
<accession>A0A1I0S8L6</accession>
<evidence type="ECO:0000313" key="2">
    <source>
        <dbReference type="EMBL" id="SEW52275.1"/>
    </source>
</evidence>
<organism evidence="2 3">
    <name type="scientific">Chitinophaga arvensicola</name>
    <dbReference type="NCBI Taxonomy" id="29529"/>
    <lineage>
        <taxon>Bacteria</taxon>
        <taxon>Pseudomonadati</taxon>
        <taxon>Bacteroidota</taxon>
        <taxon>Chitinophagia</taxon>
        <taxon>Chitinophagales</taxon>
        <taxon>Chitinophagaceae</taxon>
        <taxon>Chitinophaga</taxon>
    </lineage>
</organism>
<gene>
    <name evidence="2" type="ORF">SAMN04488122_4749</name>
</gene>
<feature type="transmembrane region" description="Helical" evidence="1">
    <location>
        <begin position="55"/>
        <end position="79"/>
    </location>
</feature>
<evidence type="ECO:0000313" key="3">
    <source>
        <dbReference type="Proteomes" id="UP000199310"/>
    </source>
</evidence>
<reference evidence="3" key="1">
    <citation type="submission" date="2016-10" db="EMBL/GenBank/DDBJ databases">
        <authorList>
            <person name="Varghese N."/>
            <person name="Submissions S."/>
        </authorList>
    </citation>
    <scope>NUCLEOTIDE SEQUENCE [LARGE SCALE GENOMIC DNA]</scope>
    <source>
        <strain evidence="3">DSM 3695</strain>
    </source>
</reference>
<keyword evidence="1" id="KW-0812">Transmembrane</keyword>
<dbReference type="AlphaFoldDB" id="A0A1I0S8L6"/>
<feature type="transmembrane region" description="Helical" evidence="1">
    <location>
        <begin position="12"/>
        <end position="34"/>
    </location>
</feature>
<feature type="transmembrane region" description="Helical" evidence="1">
    <location>
        <begin position="144"/>
        <end position="166"/>
    </location>
</feature>
<keyword evidence="1" id="KW-1133">Transmembrane helix</keyword>